<dbReference type="Pfam" id="PF01475">
    <property type="entry name" value="FUR"/>
    <property type="match status" value="1"/>
</dbReference>
<dbReference type="GO" id="GO:0003700">
    <property type="term" value="F:DNA-binding transcription factor activity"/>
    <property type="evidence" value="ECO:0007669"/>
    <property type="project" value="InterPro"/>
</dbReference>
<evidence type="ECO:0000256" key="1">
    <source>
        <dbReference type="ARBA" id="ARBA00007957"/>
    </source>
</evidence>
<dbReference type="OrthoDB" id="9801127at2"/>
<comment type="similarity">
    <text evidence="1">Belongs to the Fur family.</text>
</comment>
<dbReference type="STRING" id="1280946.HY29_01265"/>
<dbReference type="eggNOG" id="COG0735">
    <property type="taxonomic scope" value="Bacteria"/>
</dbReference>
<feature type="binding site" evidence="7">
    <location>
        <position position="145"/>
    </location>
    <ligand>
        <name>Zn(2+)</name>
        <dbReference type="ChEBI" id="CHEBI:29105"/>
    </ligand>
</feature>
<organism evidence="8 9">
    <name type="scientific">Hyphomonas beringensis</name>
    <dbReference type="NCBI Taxonomy" id="1280946"/>
    <lineage>
        <taxon>Bacteria</taxon>
        <taxon>Pseudomonadati</taxon>
        <taxon>Pseudomonadota</taxon>
        <taxon>Alphaproteobacteria</taxon>
        <taxon>Hyphomonadales</taxon>
        <taxon>Hyphomonadaceae</taxon>
        <taxon>Hyphomonas</taxon>
    </lineage>
</organism>
<proteinExistence type="inferred from homology"/>
<keyword evidence="6" id="KW-0804">Transcription</keyword>
<evidence type="ECO:0000256" key="6">
    <source>
        <dbReference type="ARBA" id="ARBA00023163"/>
    </source>
</evidence>
<dbReference type="RefSeq" id="WP_051601000.1">
    <property type="nucleotide sequence ID" value="NZ_AWFF01000001.1"/>
</dbReference>
<keyword evidence="5" id="KW-0238">DNA-binding</keyword>
<keyword evidence="7" id="KW-0479">Metal-binding</keyword>
<keyword evidence="4" id="KW-0805">Transcription regulation</keyword>
<dbReference type="Proteomes" id="UP000027037">
    <property type="component" value="Unassembled WGS sequence"/>
</dbReference>
<dbReference type="GO" id="GO:0003677">
    <property type="term" value="F:DNA binding"/>
    <property type="evidence" value="ECO:0007669"/>
    <property type="project" value="UniProtKB-KW"/>
</dbReference>
<dbReference type="InterPro" id="IPR043135">
    <property type="entry name" value="Fur_C"/>
</dbReference>
<gene>
    <name evidence="8" type="ORF">HY29_01265</name>
</gene>
<keyword evidence="9" id="KW-1185">Reference proteome</keyword>
<feature type="binding site" evidence="7">
    <location>
        <position position="108"/>
    </location>
    <ligand>
        <name>Zn(2+)</name>
        <dbReference type="ChEBI" id="CHEBI:29105"/>
    </ligand>
</feature>
<evidence type="ECO:0000256" key="2">
    <source>
        <dbReference type="ARBA" id="ARBA00022491"/>
    </source>
</evidence>
<evidence type="ECO:0000313" key="9">
    <source>
        <dbReference type="Proteomes" id="UP000027037"/>
    </source>
</evidence>
<comment type="caution">
    <text evidence="8">The sequence shown here is derived from an EMBL/GenBank/DDBJ whole genome shotgun (WGS) entry which is preliminary data.</text>
</comment>
<feature type="binding site" evidence="7">
    <location>
        <position position="105"/>
    </location>
    <ligand>
        <name>Zn(2+)</name>
        <dbReference type="ChEBI" id="CHEBI:29105"/>
    </ligand>
</feature>
<evidence type="ECO:0000256" key="5">
    <source>
        <dbReference type="ARBA" id="ARBA00023125"/>
    </source>
</evidence>
<dbReference type="EMBL" id="AWFF01000001">
    <property type="protein sequence ID" value="KCZ57386.1"/>
    <property type="molecule type" value="Genomic_DNA"/>
</dbReference>
<dbReference type="InterPro" id="IPR002481">
    <property type="entry name" value="FUR"/>
</dbReference>
<protein>
    <submittedName>
        <fullName evidence="8">Uncharacterized protein</fullName>
    </submittedName>
</protein>
<dbReference type="GO" id="GO:0046872">
    <property type="term" value="F:metal ion binding"/>
    <property type="evidence" value="ECO:0007669"/>
    <property type="project" value="UniProtKB-KW"/>
</dbReference>
<evidence type="ECO:0000256" key="4">
    <source>
        <dbReference type="ARBA" id="ARBA00023015"/>
    </source>
</evidence>
<dbReference type="SUPFAM" id="SSF46785">
    <property type="entry name" value="Winged helix' DNA-binding domain"/>
    <property type="match status" value="1"/>
</dbReference>
<comment type="cofactor">
    <cofactor evidence="7">
        <name>Zn(2+)</name>
        <dbReference type="ChEBI" id="CHEBI:29105"/>
    </cofactor>
    <text evidence="7">Binds 1 zinc ion per subunit.</text>
</comment>
<evidence type="ECO:0000256" key="7">
    <source>
        <dbReference type="PIRSR" id="PIRSR602481-1"/>
    </source>
</evidence>
<dbReference type="Gene3D" id="1.10.10.10">
    <property type="entry name" value="Winged helix-like DNA-binding domain superfamily/Winged helix DNA-binding domain"/>
    <property type="match status" value="1"/>
</dbReference>
<dbReference type="AlphaFoldDB" id="A0A062UAI2"/>
<dbReference type="InterPro" id="IPR036388">
    <property type="entry name" value="WH-like_DNA-bd_sf"/>
</dbReference>
<evidence type="ECO:0000313" key="8">
    <source>
        <dbReference type="EMBL" id="KCZ57386.1"/>
    </source>
</evidence>
<accession>A0A062UAI2</accession>
<sequence>MSGFQGDRRKQALLLIAERTALRAGVTLTQIRRHVYSVLLDADAPLGAYDIVKTLDGVGAVAPVTAYRALNCLQELGLIHKIRSTAKYVALTSGPSDLPVAFVVCRECGTTEQIPLDLDPTRLLASAEAHGYGNLDPTIEITGFCQNHQT</sequence>
<dbReference type="Gene3D" id="3.30.1490.190">
    <property type="match status" value="1"/>
</dbReference>
<keyword evidence="3 7" id="KW-0862">Zinc</keyword>
<evidence type="ECO:0000256" key="3">
    <source>
        <dbReference type="ARBA" id="ARBA00022833"/>
    </source>
</evidence>
<keyword evidence="2" id="KW-0678">Repressor</keyword>
<reference evidence="8 9" key="1">
    <citation type="journal article" date="2014" name="Antonie Van Leeuwenhoek">
        <title>Hyphomonas beringensis sp. nov. and Hyphomonas chukchiensis sp. nov., isolated from surface seawater of the Bering Sea and Chukchi Sea.</title>
        <authorList>
            <person name="Li C."/>
            <person name="Lai Q."/>
            <person name="Li G."/>
            <person name="Dong C."/>
            <person name="Wang J."/>
            <person name="Liao Y."/>
            <person name="Shao Z."/>
        </authorList>
    </citation>
    <scope>NUCLEOTIDE SEQUENCE [LARGE SCALE GENOMIC DNA]</scope>
    <source>
        <strain evidence="8 9">25B14_1</strain>
    </source>
</reference>
<dbReference type="InterPro" id="IPR036390">
    <property type="entry name" value="WH_DNA-bd_sf"/>
</dbReference>
<name>A0A062UAI2_9PROT</name>